<dbReference type="RefSeq" id="WP_080648076.1">
    <property type="nucleotide sequence ID" value="NZ_VLLA01000004.1"/>
</dbReference>
<protein>
    <submittedName>
        <fullName evidence="2">Uncharacterized protein</fullName>
    </submittedName>
</protein>
<gene>
    <name evidence="2" type="ORF">IQ16_02169</name>
</gene>
<accession>A0A562RU20</accession>
<organism evidence="2 3">
    <name type="scientific">Bradyrhizobium huanghuaihaiense</name>
    <dbReference type="NCBI Taxonomy" id="990078"/>
    <lineage>
        <taxon>Bacteria</taxon>
        <taxon>Pseudomonadati</taxon>
        <taxon>Pseudomonadota</taxon>
        <taxon>Alphaproteobacteria</taxon>
        <taxon>Hyphomicrobiales</taxon>
        <taxon>Nitrobacteraceae</taxon>
        <taxon>Bradyrhizobium</taxon>
    </lineage>
</organism>
<name>A0A562RU20_9BRAD</name>
<dbReference type="AlphaFoldDB" id="A0A562RU20"/>
<feature type="region of interest" description="Disordered" evidence="1">
    <location>
        <begin position="21"/>
        <end position="67"/>
    </location>
</feature>
<reference evidence="2 3" key="1">
    <citation type="journal article" date="2015" name="Stand. Genomic Sci.">
        <title>Genomic Encyclopedia of Bacterial and Archaeal Type Strains, Phase III: the genomes of soil and plant-associated and newly described type strains.</title>
        <authorList>
            <person name="Whitman W.B."/>
            <person name="Woyke T."/>
            <person name="Klenk H.P."/>
            <person name="Zhou Y."/>
            <person name="Lilburn T.G."/>
            <person name="Beck B.J."/>
            <person name="De Vos P."/>
            <person name="Vandamme P."/>
            <person name="Eisen J.A."/>
            <person name="Garrity G."/>
            <person name="Hugenholtz P."/>
            <person name="Kyrpides N.C."/>
        </authorList>
    </citation>
    <scope>NUCLEOTIDE SEQUENCE [LARGE SCALE GENOMIC DNA]</scope>
    <source>
        <strain evidence="2 3">CGMCC 1.10948</strain>
    </source>
</reference>
<keyword evidence="3" id="KW-1185">Reference proteome</keyword>
<evidence type="ECO:0000313" key="2">
    <source>
        <dbReference type="EMBL" id="TWI72591.1"/>
    </source>
</evidence>
<dbReference type="Proteomes" id="UP000316291">
    <property type="component" value="Unassembled WGS sequence"/>
</dbReference>
<dbReference type="EMBL" id="VLLA01000004">
    <property type="protein sequence ID" value="TWI72591.1"/>
    <property type="molecule type" value="Genomic_DNA"/>
</dbReference>
<evidence type="ECO:0000313" key="3">
    <source>
        <dbReference type="Proteomes" id="UP000316291"/>
    </source>
</evidence>
<proteinExistence type="predicted"/>
<evidence type="ECO:0000256" key="1">
    <source>
        <dbReference type="SAM" id="MobiDB-lite"/>
    </source>
</evidence>
<comment type="caution">
    <text evidence="2">The sequence shown here is derived from an EMBL/GenBank/DDBJ whole genome shotgun (WGS) entry which is preliminary data.</text>
</comment>
<dbReference type="OrthoDB" id="8243378at2"/>
<sequence length="76" mass="8621">MLNDWRYQIGNRANLPQSVRAFSSEVDTGSHKENASKQESNAPFRSHRNGALAKPPRRRAGQGRNGRYCFDEACEQ</sequence>